<gene>
    <name evidence="3" type="ORF">T07_14859</name>
</gene>
<proteinExistence type="predicted"/>
<comment type="caution">
    <text evidence="3">The sequence shown here is derived from an EMBL/GenBank/DDBJ whole genome shotgun (WGS) entry which is preliminary data.</text>
</comment>
<feature type="transmembrane region" description="Helical" evidence="2">
    <location>
        <begin position="165"/>
        <end position="183"/>
    </location>
</feature>
<keyword evidence="4" id="KW-1185">Reference proteome</keyword>
<protein>
    <submittedName>
        <fullName evidence="3">Uncharacterized protein</fullName>
    </submittedName>
</protein>
<feature type="compositionally biased region" description="Basic and acidic residues" evidence="1">
    <location>
        <begin position="30"/>
        <end position="44"/>
    </location>
</feature>
<reference evidence="3 4" key="1">
    <citation type="submission" date="2015-01" db="EMBL/GenBank/DDBJ databases">
        <title>Evolution of Trichinella species and genotypes.</title>
        <authorList>
            <person name="Korhonen P.K."/>
            <person name="Edoardo P."/>
            <person name="Giuseppe L.R."/>
            <person name="Gasser R.B."/>
        </authorList>
    </citation>
    <scope>NUCLEOTIDE SEQUENCE [LARGE SCALE GENOMIC DNA]</scope>
    <source>
        <strain evidence="3">ISS37</strain>
    </source>
</reference>
<keyword evidence="2" id="KW-0812">Transmembrane</keyword>
<evidence type="ECO:0000313" key="4">
    <source>
        <dbReference type="Proteomes" id="UP000054630"/>
    </source>
</evidence>
<name>A0A0V0SHX6_9BILA</name>
<sequence length="204" mass="23655">MNCETGHRQRKTLNLNVKIWSKPASSSTTDQKHHADTDKSGENSERCPAIVKSAVYCTKQGQKTAHLSTSSLPAKRRPVYVAIGRCHQTDLDLTIRQGTASAEARSSYWWCAILVSDRWRCDLSWYLSVARCNKHFRRLFAVRLIIHSRQMTSSRRLSDRKVKPGVIYVFGLILVLFDIRHPYMTEWHEAYNPEKLIIYLIQYD</sequence>
<evidence type="ECO:0000313" key="3">
    <source>
        <dbReference type="EMBL" id="KRX26333.1"/>
    </source>
</evidence>
<accession>A0A0V0SHX6</accession>
<evidence type="ECO:0000256" key="2">
    <source>
        <dbReference type="SAM" id="Phobius"/>
    </source>
</evidence>
<keyword evidence="2" id="KW-1133">Transmembrane helix</keyword>
<evidence type="ECO:0000256" key="1">
    <source>
        <dbReference type="SAM" id="MobiDB-lite"/>
    </source>
</evidence>
<feature type="region of interest" description="Disordered" evidence="1">
    <location>
        <begin position="23"/>
        <end position="44"/>
    </location>
</feature>
<keyword evidence="2" id="KW-0472">Membrane</keyword>
<organism evidence="3 4">
    <name type="scientific">Trichinella nelsoni</name>
    <dbReference type="NCBI Taxonomy" id="6336"/>
    <lineage>
        <taxon>Eukaryota</taxon>
        <taxon>Metazoa</taxon>
        <taxon>Ecdysozoa</taxon>
        <taxon>Nematoda</taxon>
        <taxon>Enoplea</taxon>
        <taxon>Dorylaimia</taxon>
        <taxon>Trichinellida</taxon>
        <taxon>Trichinellidae</taxon>
        <taxon>Trichinella</taxon>
    </lineage>
</organism>
<dbReference type="AlphaFoldDB" id="A0A0V0SHX6"/>
<dbReference type="EMBL" id="JYDL01000008">
    <property type="protein sequence ID" value="KRX26333.1"/>
    <property type="molecule type" value="Genomic_DNA"/>
</dbReference>
<dbReference type="Proteomes" id="UP000054630">
    <property type="component" value="Unassembled WGS sequence"/>
</dbReference>